<gene>
    <name evidence="10" type="ORF">ACFPFU_20895</name>
</gene>
<evidence type="ECO:0000259" key="9">
    <source>
        <dbReference type="Pfam" id="PF14905"/>
    </source>
</evidence>
<proteinExistence type="predicted"/>
<dbReference type="InterPro" id="IPR036942">
    <property type="entry name" value="Beta-barrel_TonB_sf"/>
</dbReference>
<comment type="caution">
    <text evidence="10">The sequence shown here is derived from an EMBL/GenBank/DDBJ whole genome shotgun (WGS) entry which is preliminary data.</text>
</comment>
<evidence type="ECO:0000256" key="3">
    <source>
        <dbReference type="ARBA" id="ARBA00022452"/>
    </source>
</evidence>
<feature type="domain" description="Outer membrane protein beta-barrel" evidence="9">
    <location>
        <begin position="375"/>
        <end position="773"/>
    </location>
</feature>
<dbReference type="Gene3D" id="2.60.40.1120">
    <property type="entry name" value="Carboxypeptidase-like, regulatory domain"/>
    <property type="match status" value="1"/>
</dbReference>
<evidence type="ECO:0000256" key="7">
    <source>
        <dbReference type="ARBA" id="ARBA00023237"/>
    </source>
</evidence>
<keyword evidence="4" id="KW-0812">Transmembrane</keyword>
<keyword evidence="6" id="KW-0472">Membrane</keyword>
<evidence type="ECO:0000313" key="11">
    <source>
        <dbReference type="Proteomes" id="UP001595818"/>
    </source>
</evidence>
<evidence type="ECO:0000256" key="8">
    <source>
        <dbReference type="SAM" id="SignalP"/>
    </source>
</evidence>
<dbReference type="InterPro" id="IPR039426">
    <property type="entry name" value="TonB-dep_rcpt-like"/>
</dbReference>
<feature type="chain" id="PRO_5046280812" evidence="8">
    <location>
        <begin position="21"/>
        <end position="798"/>
    </location>
</feature>
<dbReference type="Gene3D" id="2.40.170.20">
    <property type="entry name" value="TonB-dependent receptor, beta-barrel domain"/>
    <property type="match status" value="1"/>
</dbReference>
<dbReference type="RefSeq" id="WP_377067774.1">
    <property type="nucleotide sequence ID" value="NZ_JBHSJJ010000016.1"/>
</dbReference>
<dbReference type="Proteomes" id="UP001595818">
    <property type="component" value="Unassembled WGS sequence"/>
</dbReference>
<dbReference type="Pfam" id="PF14905">
    <property type="entry name" value="OMP_b-brl_3"/>
    <property type="match status" value="1"/>
</dbReference>
<dbReference type="InterPro" id="IPR041700">
    <property type="entry name" value="OMP_b-brl_3"/>
</dbReference>
<keyword evidence="5 8" id="KW-0732">Signal</keyword>
<dbReference type="PANTHER" id="PTHR30069">
    <property type="entry name" value="TONB-DEPENDENT OUTER MEMBRANE RECEPTOR"/>
    <property type="match status" value="1"/>
</dbReference>
<dbReference type="SUPFAM" id="SSF56935">
    <property type="entry name" value="Porins"/>
    <property type="match status" value="1"/>
</dbReference>
<organism evidence="10 11">
    <name type="scientific">Negadavirga shengliensis</name>
    <dbReference type="NCBI Taxonomy" id="1389218"/>
    <lineage>
        <taxon>Bacteria</taxon>
        <taxon>Pseudomonadati</taxon>
        <taxon>Bacteroidota</taxon>
        <taxon>Cytophagia</taxon>
        <taxon>Cytophagales</taxon>
        <taxon>Cyclobacteriaceae</taxon>
        <taxon>Negadavirga</taxon>
    </lineage>
</organism>
<dbReference type="Pfam" id="PF13620">
    <property type="entry name" value="CarboxypepD_reg"/>
    <property type="match status" value="1"/>
</dbReference>
<dbReference type="InterPro" id="IPR008969">
    <property type="entry name" value="CarboxyPept-like_regulatory"/>
</dbReference>
<dbReference type="EMBL" id="JBHSJJ010000016">
    <property type="protein sequence ID" value="MFC4874175.1"/>
    <property type="molecule type" value="Genomic_DNA"/>
</dbReference>
<evidence type="ECO:0000256" key="5">
    <source>
        <dbReference type="ARBA" id="ARBA00022729"/>
    </source>
</evidence>
<comment type="subcellular location">
    <subcellularLocation>
        <location evidence="1">Cell outer membrane</location>
        <topology evidence="1">Multi-pass membrane protein</topology>
    </subcellularLocation>
</comment>
<evidence type="ECO:0000256" key="2">
    <source>
        <dbReference type="ARBA" id="ARBA00022448"/>
    </source>
</evidence>
<protein>
    <submittedName>
        <fullName evidence="10">TonB-dependent receptor domain-containing protein</fullName>
    </submittedName>
</protein>
<keyword evidence="2" id="KW-0813">Transport</keyword>
<keyword evidence="3" id="KW-1134">Transmembrane beta strand</keyword>
<accession>A0ABV9T7Q0</accession>
<evidence type="ECO:0000313" key="10">
    <source>
        <dbReference type="EMBL" id="MFC4874175.1"/>
    </source>
</evidence>
<reference evidence="11" key="1">
    <citation type="journal article" date="2019" name="Int. J. Syst. Evol. Microbiol.">
        <title>The Global Catalogue of Microorganisms (GCM) 10K type strain sequencing project: providing services to taxonomists for standard genome sequencing and annotation.</title>
        <authorList>
            <consortium name="The Broad Institute Genomics Platform"/>
            <consortium name="The Broad Institute Genome Sequencing Center for Infectious Disease"/>
            <person name="Wu L."/>
            <person name="Ma J."/>
        </authorList>
    </citation>
    <scope>NUCLEOTIDE SEQUENCE [LARGE SCALE GENOMIC DNA]</scope>
    <source>
        <strain evidence="11">CGMCC 4.7466</strain>
    </source>
</reference>
<evidence type="ECO:0000256" key="4">
    <source>
        <dbReference type="ARBA" id="ARBA00022692"/>
    </source>
</evidence>
<keyword evidence="11" id="KW-1185">Reference proteome</keyword>
<dbReference type="PANTHER" id="PTHR30069:SF29">
    <property type="entry name" value="HEMOGLOBIN AND HEMOGLOBIN-HAPTOGLOBIN-BINDING PROTEIN 1-RELATED"/>
    <property type="match status" value="1"/>
</dbReference>
<dbReference type="SUPFAM" id="SSF49464">
    <property type="entry name" value="Carboxypeptidase regulatory domain-like"/>
    <property type="match status" value="1"/>
</dbReference>
<sequence>MKSLYAILIGACCLPCFVGAQQSVSGIISDTHGEPLHYAAVLLVTAGDSALVRGGIADETGRYVFKDIQPGDYTISAGMVGYETAWTAGFSILQGTDLALPPIVLPEGAMLDEVWVVGQKPLFEKQVDRMIINVQSNSTHAGNSVLEVLAKSPGISVNQQGISMSGKAGVRVMINGKLNRMPMDVAVQMLSGMSAAQVEKIELISSPSAKYEAEGNAGIIHIVTAESPDRGTSGTAGASTGYNTGPTWDTHAHLSHRGKSFNAVLSYSIRYDKNRHNWDNYHEQSVGEFLQVTNSESRRHPVTVVQNFQGGFEFNLSDKTTVTTLLTGYERRWDMKADTYVTSIRPPDAAVYTDMDIVELNLWKSASGSIGLRHQFNPQRQLGVTYDYLYYHNHNPSRYDNRISVDNDDHYHEKIEVEKRTPVHFHVFSMDYSGSIKSGLTMEAGAKTSFSQFTNGVRVRHGGDRHLTIVPEFSNTAYMDETILAAYGSWSWKPGRVWNLDGGLRYEHTHTLISTKEEGEAVDRNYGNWFPNLRTSYRISQTNSIQLAYGRRITRPTYNEMAPFVFFMAPTSFVDGNISLMPALVHAVDFGFQHKNTWLTLKYSHTKDDIAPFQPQEDPENLYQILRSENLASMRAYGINFNFPLVITPWWEVQSDLSFYRYRYMTRHLEANRERQVNSLLLGNSHSFSLPRDYSVTLAGKYESGVIWGLNQIEPMWRVDLGVSKRFAHGGSLTLSGNDLFYTYIWKINAGTGYSRSFLFFNQPERSVSITYSFRFGNNQLKSINISSRAETEKQRIK</sequence>
<evidence type="ECO:0000256" key="1">
    <source>
        <dbReference type="ARBA" id="ARBA00004571"/>
    </source>
</evidence>
<keyword evidence="10" id="KW-0675">Receptor</keyword>
<evidence type="ECO:0000256" key="6">
    <source>
        <dbReference type="ARBA" id="ARBA00023136"/>
    </source>
</evidence>
<name>A0ABV9T7Q0_9BACT</name>
<feature type="signal peptide" evidence="8">
    <location>
        <begin position="1"/>
        <end position="20"/>
    </location>
</feature>
<keyword evidence="7" id="KW-0998">Cell outer membrane</keyword>